<comment type="caution">
    <text evidence="3">The sequence shown here is derived from an EMBL/GenBank/DDBJ whole genome shotgun (WGS) entry which is preliminary data.</text>
</comment>
<evidence type="ECO:0000313" key="3">
    <source>
        <dbReference type="EMBL" id="MEC4723154.1"/>
    </source>
</evidence>
<dbReference type="Gene3D" id="2.120.10.30">
    <property type="entry name" value="TolB, C-terminal domain"/>
    <property type="match status" value="1"/>
</dbReference>
<name>A0ABU6JHM1_9BURK</name>
<evidence type="ECO:0000259" key="2">
    <source>
        <dbReference type="Pfam" id="PF25021"/>
    </source>
</evidence>
<dbReference type="InterPro" id="IPR056822">
    <property type="entry name" value="TEN_NHL"/>
</dbReference>
<feature type="region of interest" description="Disordered" evidence="1">
    <location>
        <begin position="1"/>
        <end position="27"/>
    </location>
</feature>
<reference evidence="3 4" key="1">
    <citation type="submission" date="2023-10" db="EMBL/GenBank/DDBJ databases">
        <title>Noviherbaspirillum sp. CPCC 100848 genome assembly.</title>
        <authorList>
            <person name="Li X.Y."/>
            <person name="Fang X.M."/>
        </authorList>
    </citation>
    <scope>NUCLEOTIDE SEQUENCE [LARGE SCALE GENOMIC DNA]</scope>
    <source>
        <strain evidence="3 4">CPCC 100848</strain>
    </source>
</reference>
<dbReference type="SUPFAM" id="SSF63829">
    <property type="entry name" value="Calcium-dependent phosphotriesterase"/>
    <property type="match status" value="1"/>
</dbReference>
<dbReference type="InterPro" id="IPR011042">
    <property type="entry name" value="6-blade_b-propeller_TolB-like"/>
</dbReference>
<sequence length="142" mass="13948">MMLSMLGGCGGSNKETVPAQLGSEQPSAGAPVLPQLTLIAGNTGGAGFTDGIGASARFNAPSSIAVGADGAVYIADTGNNAIRKMVDGSVTTLAGFPGAGGHADGNGNAARFKSPKAITVDTLHNVFIGKHLVNSPCHGSDV</sequence>
<dbReference type="Proteomes" id="UP001352263">
    <property type="component" value="Unassembled WGS sequence"/>
</dbReference>
<evidence type="ECO:0000256" key="1">
    <source>
        <dbReference type="SAM" id="MobiDB-lite"/>
    </source>
</evidence>
<keyword evidence="4" id="KW-1185">Reference proteome</keyword>
<protein>
    <recommendedName>
        <fullName evidence="2">Teneurin NHL domain-containing protein</fullName>
    </recommendedName>
</protein>
<feature type="domain" description="Teneurin NHL" evidence="2">
    <location>
        <begin position="50"/>
        <end position="85"/>
    </location>
</feature>
<evidence type="ECO:0000313" key="4">
    <source>
        <dbReference type="Proteomes" id="UP001352263"/>
    </source>
</evidence>
<accession>A0ABU6JHM1</accession>
<dbReference type="PANTHER" id="PTHR13833:SF71">
    <property type="entry name" value="NHL DOMAIN-CONTAINING PROTEIN"/>
    <property type="match status" value="1"/>
</dbReference>
<proteinExistence type="predicted"/>
<gene>
    <name evidence="3" type="ORF">RY831_28760</name>
</gene>
<organism evidence="3 4">
    <name type="scientific">Noviherbaspirillum album</name>
    <dbReference type="NCBI Taxonomy" id="3080276"/>
    <lineage>
        <taxon>Bacteria</taxon>
        <taxon>Pseudomonadati</taxon>
        <taxon>Pseudomonadota</taxon>
        <taxon>Betaproteobacteria</taxon>
        <taxon>Burkholderiales</taxon>
        <taxon>Oxalobacteraceae</taxon>
        <taxon>Noviherbaspirillum</taxon>
    </lineage>
</organism>
<dbReference type="Pfam" id="PF25021">
    <property type="entry name" value="TEN_NHL"/>
    <property type="match status" value="1"/>
</dbReference>
<dbReference type="EMBL" id="JAWIIV010000045">
    <property type="protein sequence ID" value="MEC4723154.1"/>
    <property type="molecule type" value="Genomic_DNA"/>
</dbReference>
<dbReference type="PANTHER" id="PTHR13833">
    <property type="match status" value="1"/>
</dbReference>